<organism evidence="1 2">
    <name type="scientific">Ditylenchus dipsaci</name>
    <dbReference type="NCBI Taxonomy" id="166011"/>
    <lineage>
        <taxon>Eukaryota</taxon>
        <taxon>Metazoa</taxon>
        <taxon>Ecdysozoa</taxon>
        <taxon>Nematoda</taxon>
        <taxon>Chromadorea</taxon>
        <taxon>Rhabditida</taxon>
        <taxon>Tylenchina</taxon>
        <taxon>Tylenchomorpha</taxon>
        <taxon>Sphaerularioidea</taxon>
        <taxon>Anguinidae</taxon>
        <taxon>Anguininae</taxon>
        <taxon>Ditylenchus</taxon>
    </lineage>
</organism>
<evidence type="ECO:0000313" key="1">
    <source>
        <dbReference type="Proteomes" id="UP000887574"/>
    </source>
</evidence>
<proteinExistence type="predicted"/>
<keyword evidence="1" id="KW-1185">Reference proteome</keyword>
<reference evidence="2" key="1">
    <citation type="submission" date="2022-11" db="UniProtKB">
        <authorList>
            <consortium name="WormBaseParasite"/>
        </authorList>
    </citation>
    <scope>IDENTIFICATION</scope>
</reference>
<accession>A0A915DMH4</accession>
<evidence type="ECO:0000313" key="2">
    <source>
        <dbReference type="WBParaSite" id="jg20930"/>
    </source>
</evidence>
<name>A0A915DMH4_9BILA</name>
<dbReference type="AlphaFoldDB" id="A0A915DMH4"/>
<protein>
    <submittedName>
        <fullName evidence="2">Uncharacterized protein</fullName>
    </submittedName>
</protein>
<sequence>MSGTVVTAITLLTSVARREKQFIHPIVIIKLLKQMLSACFIWLTDFNKISTPRKLVLAQDYQLTELQELCFKKFKSLEEIKRLQLTKEYATLKTILSAAL</sequence>
<dbReference type="WBParaSite" id="jg20930">
    <property type="protein sequence ID" value="jg20930"/>
    <property type="gene ID" value="jg20930"/>
</dbReference>
<dbReference type="Proteomes" id="UP000887574">
    <property type="component" value="Unplaced"/>
</dbReference>